<accession>E4UAH7</accession>
<proteinExistence type="predicted"/>
<dbReference type="KEGG" id="opr:Ocepr_2234"/>
<dbReference type="Pfam" id="PF14145">
    <property type="entry name" value="YrhK"/>
    <property type="match status" value="1"/>
</dbReference>
<dbReference type="HOGENOM" id="CLU_2918114_0_0_0"/>
<evidence type="ECO:0000313" key="2">
    <source>
        <dbReference type="EMBL" id="ADR37682.1"/>
    </source>
</evidence>
<gene>
    <name evidence="2" type="ordered locus">Ocepr_2234</name>
</gene>
<dbReference type="InterPro" id="IPR025424">
    <property type="entry name" value="YrhK_domain"/>
</dbReference>
<reference evidence="2 3" key="2">
    <citation type="journal article" date="2011" name="Stand. Genomic Sci.">
        <title>Complete genome sequence of Oceanithermus profundus type strain (506).</title>
        <authorList>
            <person name="Pati A."/>
            <person name="Zhang X."/>
            <person name="Lapidus A."/>
            <person name="Nolan M."/>
            <person name="Lucas S."/>
            <person name="Del Rio T.G."/>
            <person name="Tice H."/>
            <person name="Cheng J.F."/>
            <person name="Tapia R."/>
            <person name="Han C."/>
            <person name="Goodwin L."/>
            <person name="Pitluck S."/>
            <person name="Liolios K."/>
            <person name="Pagani I."/>
            <person name="Ivanova N."/>
            <person name="Mavromatis K."/>
            <person name="Chen A."/>
            <person name="Palaniappan K."/>
            <person name="Hauser L."/>
            <person name="Jeffries C.D."/>
            <person name="Brambilla E.M."/>
            <person name="Rohl A."/>
            <person name="Mwirichia R."/>
            <person name="Rohde M."/>
            <person name="Tindall B.J."/>
            <person name="Sikorski J."/>
            <person name="Wirth R."/>
            <person name="Goker M."/>
            <person name="Woyke T."/>
            <person name="Detter J.C."/>
            <person name="Bristow J."/>
            <person name="Eisen J.A."/>
            <person name="Markowitz V."/>
            <person name="Hugenholtz P."/>
            <person name="Kyrpides N.C."/>
            <person name="Klenk H.P."/>
            <person name="Land M."/>
        </authorList>
    </citation>
    <scope>NUCLEOTIDE SEQUENCE [LARGE SCALE GENOMIC DNA]</scope>
    <source>
        <strain evidence="3">DSM 14977 / NBRC 100410 / VKM B-2274 / 506</strain>
    </source>
</reference>
<dbReference type="Proteomes" id="UP000008722">
    <property type="component" value="Chromosome"/>
</dbReference>
<sequence precursor="true">MTPRVRALLTLLGLSGGLAFVVGSVLFLNPDRYTEGVYLFIYGSTAMLLERLGRLWLDREG</sequence>
<dbReference type="STRING" id="670487.Ocepr_2234"/>
<evidence type="ECO:0000313" key="3">
    <source>
        <dbReference type="Proteomes" id="UP000008722"/>
    </source>
</evidence>
<protein>
    <recommendedName>
        <fullName evidence="1">YrhK domain-containing protein</fullName>
    </recommendedName>
</protein>
<organism evidence="2 3">
    <name type="scientific">Oceanithermus profundus (strain DSM 14977 / NBRC 100410 / VKM B-2274 / 506)</name>
    <dbReference type="NCBI Taxonomy" id="670487"/>
    <lineage>
        <taxon>Bacteria</taxon>
        <taxon>Thermotogati</taxon>
        <taxon>Deinococcota</taxon>
        <taxon>Deinococci</taxon>
        <taxon>Thermales</taxon>
        <taxon>Thermaceae</taxon>
        <taxon>Oceanithermus</taxon>
    </lineage>
</organism>
<reference evidence="3" key="1">
    <citation type="submission" date="2010-11" db="EMBL/GenBank/DDBJ databases">
        <title>The complete sequence of chromosome of Oceanithermus profundus DSM 14977.</title>
        <authorList>
            <consortium name="US DOE Joint Genome Institute (JGI-PGF)"/>
            <person name="Lucas S."/>
            <person name="Copeland A."/>
            <person name="Lapidus A."/>
            <person name="Bruce D."/>
            <person name="Goodwin L."/>
            <person name="Pitluck S."/>
            <person name="Kyrpides N."/>
            <person name="Mavromatis K."/>
            <person name="Pagani I."/>
            <person name="Ivanova N."/>
            <person name="Zhang X."/>
            <person name="Brettin T."/>
            <person name="Detter J.C."/>
            <person name="Tapia R."/>
            <person name="Han C."/>
            <person name="Land M."/>
            <person name="Hauser L."/>
            <person name="Markowitz V."/>
            <person name="Cheng J.-F."/>
            <person name="Hugenholtz P."/>
            <person name="Woyke T."/>
            <person name="Wu D."/>
            <person name="Tindall B."/>
            <person name="Faehnrich R."/>
            <person name="Brambilla E."/>
            <person name="Klenk H.-P."/>
            <person name="Eisen J.A."/>
        </authorList>
    </citation>
    <scope>NUCLEOTIDE SEQUENCE [LARGE SCALE GENOMIC DNA]</scope>
    <source>
        <strain evidence="3">DSM 14977 / NBRC 100410 / VKM B-2274 / 506</strain>
    </source>
</reference>
<dbReference type="EMBL" id="CP002361">
    <property type="protein sequence ID" value="ADR37682.1"/>
    <property type="molecule type" value="Genomic_DNA"/>
</dbReference>
<name>E4UAH7_OCEP5</name>
<feature type="domain" description="YrhK" evidence="1">
    <location>
        <begin position="5"/>
        <end position="53"/>
    </location>
</feature>
<evidence type="ECO:0000259" key="1">
    <source>
        <dbReference type="Pfam" id="PF14145"/>
    </source>
</evidence>
<dbReference type="RefSeq" id="WP_013458852.1">
    <property type="nucleotide sequence ID" value="NC_014761.1"/>
</dbReference>
<dbReference type="AlphaFoldDB" id="E4UAH7"/>
<keyword evidence="3" id="KW-1185">Reference proteome</keyword>